<dbReference type="Proteomes" id="UP000077266">
    <property type="component" value="Unassembled WGS sequence"/>
</dbReference>
<keyword evidence="5" id="KW-0808">Transferase</keyword>
<dbReference type="STRING" id="1314781.A0A165K289"/>
<gene>
    <name evidence="5" type="ORF">EXIGLDRAFT_834169</name>
</gene>
<dbReference type="GO" id="GO:0004674">
    <property type="term" value="F:protein serine/threonine kinase activity"/>
    <property type="evidence" value="ECO:0007669"/>
    <property type="project" value="TreeGrafter"/>
</dbReference>
<dbReference type="InterPro" id="IPR001245">
    <property type="entry name" value="Ser-Thr/Tyr_kinase_cat_dom"/>
</dbReference>
<dbReference type="PANTHER" id="PTHR44329">
    <property type="entry name" value="SERINE/THREONINE-PROTEIN KINASE TNNI3K-RELATED"/>
    <property type="match status" value="1"/>
</dbReference>
<dbReference type="EMBL" id="KV425953">
    <property type="protein sequence ID" value="KZV95682.1"/>
    <property type="molecule type" value="Genomic_DNA"/>
</dbReference>
<keyword evidence="5" id="KW-0418">Kinase</keyword>
<feature type="domain" description="Protein kinase" evidence="4">
    <location>
        <begin position="57"/>
        <end position="326"/>
    </location>
</feature>
<feature type="compositionally biased region" description="Polar residues" evidence="3">
    <location>
        <begin position="7"/>
        <end position="27"/>
    </location>
</feature>
<evidence type="ECO:0000256" key="3">
    <source>
        <dbReference type="SAM" id="MobiDB-lite"/>
    </source>
</evidence>
<keyword evidence="6" id="KW-1185">Reference proteome</keyword>
<evidence type="ECO:0000313" key="6">
    <source>
        <dbReference type="Proteomes" id="UP000077266"/>
    </source>
</evidence>
<sequence>MFDSHNAHMSTLQLSEPVSSALSTPSRLTAEDETKSDPTPLVATFSNSANLTNAVHDISTRPVGYADLSDVYTGIWRNAYGDQKVAIKVIRARPSTSSTDTLSSILLRELSRWHRLQHRNVDLLFGFFDGYGPLPALVSPWYENGNVISYLQRRAGDPDVDAIKIELLLGAMTGLCYLHDQSIVHGGIRGNNVLVNEEGIARLSDVGLTPILSQNSQSFEHSGGIEMDRYRCSAPELSLVEGARHSYASDVWASGCLFIEVWSATEPHPVDQLFLALRKDKQPTRPSEISFPDFLWQLMLECCNAVPSQRPSATDIVAQIQVHSRTQPLSNL</sequence>
<reference evidence="5 6" key="1">
    <citation type="journal article" date="2016" name="Mol. Biol. Evol.">
        <title>Comparative Genomics of Early-Diverging Mushroom-Forming Fungi Provides Insights into the Origins of Lignocellulose Decay Capabilities.</title>
        <authorList>
            <person name="Nagy L.G."/>
            <person name="Riley R."/>
            <person name="Tritt A."/>
            <person name="Adam C."/>
            <person name="Daum C."/>
            <person name="Floudas D."/>
            <person name="Sun H."/>
            <person name="Yadav J.S."/>
            <person name="Pangilinan J."/>
            <person name="Larsson K.H."/>
            <person name="Matsuura K."/>
            <person name="Barry K."/>
            <person name="Labutti K."/>
            <person name="Kuo R."/>
            <person name="Ohm R.A."/>
            <person name="Bhattacharya S.S."/>
            <person name="Shirouzu T."/>
            <person name="Yoshinaga Y."/>
            <person name="Martin F.M."/>
            <person name="Grigoriev I.V."/>
            <person name="Hibbett D.S."/>
        </authorList>
    </citation>
    <scope>NUCLEOTIDE SEQUENCE [LARGE SCALE GENOMIC DNA]</scope>
    <source>
        <strain evidence="5 6">HHB12029</strain>
    </source>
</reference>
<keyword evidence="2" id="KW-0067">ATP-binding</keyword>
<protein>
    <submittedName>
        <fullName evidence="5">Kinase-like protein</fullName>
    </submittedName>
</protein>
<dbReference type="PRINTS" id="PR00109">
    <property type="entry name" value="TYRKINASE"/>
</dbReference>
<dbReference type="PANTHER" id="PTHR44329:SF298">
    <property type="entry name" value="MIXED LINEAGE KINASE DOMAIN-LIKE PROTEIN"/>
    <property type="match status" value="1"/>
</dbReference>
<dbReference type="GO" id="GO:0005524">
    <property type="term" value="F:ATP binding"/>
    <property type="evidence" value="ECO:0007669"/>
    <property type="project" value="UniProtKB-KW"/>
</dbReference>
<name>A0A165K289_EXIGL</name>
<dbReference type="InterPro" id="IPR051681">
    <property type="entry name" value="Ser/Thr_Kinases-Pseudokinases"/>
</dbReference>
<keyword evidence="1" id="KW-0547">Nucleotide-binding</keyword>
<feature type="region of interest" description="Disordered" evidence="3">
    <location>
        <begin position="1"/>
        <end position="41"/>
    </location>
</feature>
<proteinExistence type="predicted"/>
<evidence type="ECO:0000256" key="2">
    <source>
        <dbReference type="ARBA" id="ARBA00022840"/>
    </source>
</evidence>
<dbReference type="OrthoDB" id="26722at2759"/>
<evidence type="ECO:0000313" key="5">
    <source>
        <dbReference type="EMBL" id="KZV95682.1"/>
    </source>
</evidence>
<dbReference type="InterPro" id="IPR000719">
    <property type="entry name" value="Prot_kinase_dom"/>
</dbReference>
<dbReference type="InterPro" id="IPR011009">
    <property type="entry name" value="Kinase-like_dom_sf"/>
</dbReference>
<dbReference type="PROSITE" id="PS50011">
    <property type="entry name" value="PROTEIN_KINASE_DOM"/>
    <property type="match status" value="1"/>
</dbReference>
<dbReference type="SUPFAM" id="SSF56112">
    <property type="entry name" value="Protein kinase-like (PK-like)"/>
    <property type="match status" value="1"/>
</dbReference>
<evidence type="ECO:0000256" key="1">
    <source>
        <dbReference type="ARBA" id="ARBA00022741"/>
    </source>
</evidence>
<dbReference type="InParanoid" id="A0A165K289"/>
<dbReference type="Pfam" id="PF07714">
    <property type="entry name" value="PK_Tyr_Ser-Thr"/>
    <property type="match status" value="1"/>
</dbReference>
<accession>A0A165K289</accession>
<dbReference type="AlphaFoldDB" id="A0A165K289"/>
<organism evidence="5 6">
    <name type="scientific">Exidia glandulosa HHB12029</name>
    <dbReference type="NCBI Taxonomy" id="1314781"/>
    <lineage>
        <taxon>Eukaryota</taxon>
        <taxon>Fungi</taxon>
        <taxon>Dikarya</taxon>
        <taxon>Basidiomycota</taxon>
        <taxon>Agaricomycotina</taxon>
        <taxon>Agaricomycetes</taxon>
        <taxon>Auriculariales</taxon>
        <taxon>Exidiaceae</taxon>
        <taxon>Exidia</taxon>
    </lineage>
</organism>
<dbReference type="Gene3D" id="1.10.510.10">
    <property type="entry name" value="Transferase(Phosphotransferase) domain 1"/>
    <property type="match status" value="1"/>
</dbReference>
<evidence type="ECO:0000259" key="4">
    <source>
        <dbReference type="PROSITE" id="PS50011"/>
    </source>
</evidence>